<proteinExistence type="predicted"/>
<name>T1H2X2_MEGSC</name>
<dbReference type="GO" id="GO:0030286">
    <property type="term" value="C:dynein complex"/>
    <property type="evidence" value="ECO:0007669"/>
    <property type="project" value="InterPro"/>
</dbReference>
<dbReference type="PANTHER" id="PTHR22878:SF63">
    <property type="entry name" value="DYNEIN AXONEMAL HEAVY CHAIN 10"/>
    <property type="match status" value="1"/>
</dbReference>
<dbReference type="AlphaFoldDB" id="T1H2X2"/>
<dbReference type="PANTHER" id="PTHR22878">
    <property type="entry name" value="DYNEIN HEAVY CHAIN 6, AXONEMAL-LIKE-RELATED"/>
    <property type="match status" value="1"/>
</dbReference>
<dbReference type="EnsemblMetazoa" id="MESCA010578-RA">
    <property type="protein sequence ID" value="MESCA010578-PA"/>
    <property type="gene ID" value="MESCA010578"/>
</dbReference>
<dbReference type="STRING" id="36166.T1H2X2"/>
<evidence type="ECO:0000313" key="2">
    <source>
        <dbReference type="Proteomes" id="UP000015102"/>
    </source>
</evidence>
<accession>T1H2X2</accession>
<dbReference type="Gene3D" id="6.10.140.1060">
    <property type="match status" value="1"/>
</dbReference>
<dbReference type="GO" id="GO:0007018">
    <property type="term" value="P:microtubule-based movement"/>
    <property type="evidence" value="ECO:0007669"/>
    <property type="project" value="InterPro"/>
</dbReference>
<keyword evidence="2" id="KW-1185">Reference proteome</keyword>
<evidence type="ECO:0000313" key="1">
    <source>
        <dbReference type="EnsemblMetazoa" id="MESCA010578-PA"/>
    </source>
</evidence>
<dbReference type="EMBL" id="CAQQ02192334">
    <property type="status" value="NOT_ANNOTATED_CDS"/>
    <property type="molecule type" value="Genomic_DNA"/>
</dbReference>
<dbReference type="GO" id="GO:0045505">
    <property type="term" value="F:dynein intermediate chain binding"/>
    <property type="evidence" value="ECO:0007669"/>
    <property type="project" value="InterPro"/>
</dbReference>
<reference evidence="1" key="2">
    <citation type="submission" date="2015-06" db="UniProtKB">
        <authorList>
            <consortium name="EnsemblMetazoa"/>
        </authorList>
    </citation>
    <scope>IDENTIFICATION</scope>
</reference>
<sequence>MLDNEELISTLENTKTKASLVTEALKLSAETSKDIEKLRNGYRPAAKRGAVLFFALSDMATGSVALTKSERQCPAKWINEKSWEDIMKLSNDFPDTFGSLPDSITIKLAEWKEVCIGTLIIQ</sequence>
<dbReference type="Proteomes" id="UP000015102">
    <property type="component" value="Unassembled WGS sequence"/>
</dbReference>
<dbReference type="InterPro" id="IPR026983">
    <property type="entry name" value="DHC"/>
</dbReference>
<organism evidence="1 2">
    <name type="scientific">Megaselia scalaris</name>
    <name type="common">Humpbacked fly</name>
    <name type="synonym">Phora scalaris</name>
    <dbReference type="NCBI Taxonomy" id="36166"/>
    <lineage>
        <taxon>Eukaryota</taxon>
        <taxon>Metazoa</taxon>
        <taxon>Ecdysozoa</taxon>
        <taxon>Arthropoda</taxon>
        <taxon>Hexapoda</taxon>
        <taxon>Insecta</taxon>
        <taxon>Pterygota</taxon>
        <taxon>Neoptera</taxon>
        <taxon>Endopterygota</taxon>
        <taxon>Diptera</taxon>
        <taxon>Brachycera</taxon>
        <taxon>Muscomorpha</taxon>
        <taxon>Platypezoidea</taxon>
        <taxon>Phoridae</taxon>
        <taxon>Megaseliini</taxon>
        <taxon>Megaselia</taxon>
    </lineage>
</organism>
<dbReference type="HOGENOM" id="CLU_2029354_0_0_1"/>
<reference evidence="2" key="1">
    <citation type="submission" date="2013-02" db="EMBL/GenBank/DDBJ databases">
        <authorList>
            <person name="Hughes D."/>
        </authorList>
    </citation>
    <scope>NUCLEOTIDE SEQUENCE</scope>
    <source>
        <strain>Durham</strain>
        <strain evidence="2">NC isolate 2 -- Noor lab</strain>
    </source>
</reference>
<protein>
    <submittedName>
        <fullName evidence="1">Uncharacterized protein</fullName>
    </submittedName>
</protein>
<dbReference type="GO" id="GO:0051959">
    <property type="term" value="F:dynein light intermediate chain binding"/>
    <property type="evidence" value="ECO:0007669"/>
    <property type="project" value="InterPro"/>
</dbReference>